<dbReference type="Proteomes" id="UP000574390">
    <property type="component" value="Unassembled WGS sequence"/>
</dbReference>
<accession>A0A7J6Q327</accession>
<name>A0A7J6Q327_PEROL</name>
<feature type="non-terminal residue" evidence="1">
    <location>
        <position position="87"/>
    </location>
</feature>
<comment type="caution">
    <text evidence="1">The sequence shown here is derived from an EMBL/GenBank/DDBJ whole genome shotgun (WGS) entry which is preliminary data.</text>
</comment>
<reference evidence="1 2" key="1">
    <citation type="submission" date="2020-04" db="EMBL/GenBank/DDBJ databases">
        <title>Perkinsus olseni comparative genomics.</title>
        <authorList>
            <person name="Bogema D.R."/>
        </authorList>
    </citation>
    <scope>NUCLEOTIDE SEQUENCE [LARGE SCALE GENOMIC DNA]</scope>
    <source>
        <strain evidence="1">ATCC PRA-205</strain>
    </source>
</reference>
<proteinExistence type="predicted"/>
<gene>
    <name evidence="1" type="ORF">FOZ62_015949</name>
</gene>
<feature type="non-terminal residue" evidence="1">
    <location>
        <position position="1"/>
    </location>
</feature>
<evidence type="ECO:0000313" key="2">
    <source>
        <dbReference type="Proteomes" id="UP000574390"/>
    </source>
</evidence>
<dbReference type="AlphaFoldDB" id="A0A7J6Q327"/>
<dbReference type="EMBL" id="JABANM010032550">
    <property type="protein sequence ID" value="KAF4702728.1"/>
    <property type="molecule type" value="Genomic_DNA"/>
</dbReference>
<evidence type="ECO:0000313" key="1">
    <source>
        <dbReference type="EMBL" id="KAF4702728.1"/>
    </source>
</evidence>
<protein>
    <submittedName>
        <fullName evidence="1">Uncharacterized protein</fullName>
    </submittedName>
</protein>
<sequence>YSTRGMLTSPIVYTRTRGGPATCLILWPSTSLTVKAPSMTRSQREESTWTCGLSSITELSISSVTSVPGLCGRPSPAYCRCWRTHEG</sequence>
<organism evidence="1 2">
    <name type="scientific">Perkinsus olseni</name>
    <name type="common">Perkinsus atlanticus</name>
    <dbReference type="NCBI Taxonomy" id="32597"/>
    <lineage>
        <taxon>Eukaryota</taxon>
        <taxon>Sar</taxon>
        <taxon>Alveolata</taxon>
        <taxon>Perkinsozoa</taxon>
        <taxon>Perkinsea</taxon>
        <taxon>Perkinsida</taxon>
        <taxon>Perkinsidae</taxon>
        <taxon>Perkinsus</taxon>
    </lineage>
</organism>